<evidence type="ECO:0000256" key="1">
    <source>
        <dbReference type="SAM" id="MobiDB-lite"/>
    </source>
</evidence>
<sequence length="104" mass="10707">MSEMPSLIEPLFGGEPNLSFGERALYVVGGLGLAAAAAKPRPNPLLNVLALAGGAYLTLGGYYGRCPVRSALSGDPGGRPSLGHQRGGMPSHREYGRTPATAED</sequence>
<keyword evidence="3" id="KW-1185">Reference proteome</keyword>
<evidence type="ECO:0008006" key="4">
    <source>
        <dbReference type="Google" id="ProtNLM"/>
    </source>
</evidence>
<comment type="caution">
    <text evidence="2">The sequence shown here is derived from an EMBL/GenBank/DDBJ whole genome shotgun (WGS) entry which is preliminary data.</text>
</comment>
<evidence type="ECO:0000313" key="2">
    <source>
        <dbReference type="EMBL" id="MFC7331927.1"/>
    </source>
</evidence>
<feature type="region of interest" description="Disordered" evidence="1">
    <location>
        <begin position="73"/>
        <end position="104"/>
    </location>
</feature>
<protein>
    <recommendedName>
        <fullName evidence="4">DUF2892 domain-containing protein</fullName>
    </recommendedName>
</protein>
<dbReference type="RefSeq" id="WP_377356012.1">
    <property type="nucleotide sequence ID" value="NZ_JBHTCM010000004.1"/>
</dbReference>
<evidence type="ECO:0000313" key="3">
    <source>
        <dbReference type="Proteomes" id="UP001596456"/>
    </source>
</evidence>
<name>A0ABW2KPK3_9PROT</name>
<dbReference type="EMBL" id="JBHTCM010000004">
    <property type="protein sequence ID" value="MFC7331927.1"/>
    <property type="molecule type" value="Genomic_DNA"/>
</dbReference>
<accession>A0ABW2KPK3</accession>
<reference evidence="3" key="1">
    <citation type="journal article" date="2019" name="Int. J. Syst. Evol. Microbiol.">
        <title>The Global Catalogue of Microorganisms (GCM) 10K type strain sequencing project: providing services to taxonomists for standard genome sequencing and annotation.</title>
        <authorList>
            <consortium name="The Broad Institute Genomics Platform"/>
            <consortium name="The Broad Institute Genome Sequencing Center for Infectious Disease"/>
            <person name="Wu L."/>
            <person name="Ma J."/>
        </authorList>
    </citation>
    <scope>NUCLEOTIDE SEQUENCE [LARGE SCALE GENOMIC DNA]</scope>
    <source>
        <strain evidence="3">CGMCC 1.16275</strain>
    </source>
</reference>
<dbReference type="Proteomes" id="UP001596456">
    <property type="component" value="Unassembled WGS sequence"/>
</dbReference>
<organism evidence="2 3">
    <name type="scientific">Rhodocista pekingensis</name>
    <dbReference type="NCBI Taxonomy" id="201185"/>
    <lineage>
        <taxon>Bacteria</taxon>
        <taxon>Pseudomonadati</taxon>
        <taxon>Pseudomonadota</taxon>
        <taxon>Alphaproteobacteria</taxon>
        <taxon>Rhodospirillales</taxon>
        <taxon>Azospirillaceae</taxon>
        <taxon>Rhodocista</taxon>
    </lineage>
</organism>
<gene>
    <name evidence="2" type="ORF">ACFQPS_02005</name>
</gene>
<proteinExistence type="predicted"/>